<keyword evidence="2" id="KW-0963">Cytoplasm</keyword>
<keyword evidence="6" id="KW-0067">ATP-binding</keyword>
<feature type="compositionally biased region" description="Acidic residues" evidence="8">
    <location>
        <begin position="92"/>
        <end position="131"/>
    </location>
</feature>
<dbReference type="AlphaFoldDB" id="A0A914B777"/>
<dbReference type="GO" id="GO:0004842">
    <property type="term" value="F:ubiquitin-protein transferase activity"/>
    <property type="evidence" value="ECO:0007669"/>
    <property type="project" value="UniProtKB-ARBA"/>
</dbReference>
<keyword evidence="5" id="KW-0833">Ubl conjugation pathway</keyword>
<evidence type="ECO:0000256" key="1">
    <source>
        <dbReference type="ARBA" id="ARBA00004496"/>
    </source>
</evidence>
<dbReference type="Proteomes" id="UP000887568">
    <property type="component" value="Unplaced"/>
</dbReference>
<evidence type="ECO:0000256" key="6">
    <source>
        <dbReference type="ARBA" id="ARBA00022840"/>
    </source>
</evidence>
<dbReference type="Gene3D" id="3.10.110.10">
    <property type="entry name" value="Ubiquitin Conjugating Enzyme"/>
    <property type="match status" value="1"/>
</dbReference>
<evidence type="ECO:0000313" key="10">
    <source>
        <dbReference type="EnsemblMetazoa" id="XP_038071814.1"/>
    </source>
</evidence>
<dbReference type="FunFam" id="3.10.110.10:FF:000006">
    <property type="entry name" value="Ubiquitin-conjugating enzyme E2 Q2"/>
    <property type="match status" value="1"/>
</dbReference>
<keyword evidence="3" id="KW-0808">Transferase</keyword>
<dbReference type="GO" id="GO:0005524">
    <property type="term" value="F:ATP binding"/>
    <property type="evidence" value="ECO:0007669"/>
    <property type="project" value="UniProtKB-KW"/>
</dbReference>
<dbReference type="EnsemblMetazoa" id="XM_038215886.1">
    <property type="protein sequence ID" value="XP_038071814.1"/>
    <property type="gene ID" value="LOC119740541"/>
</dbReference>
<name>A0A914B777_PATMI</name>
<keyword evidence="4" id="KW-0547">Nucleotide-binding</keyword>
<organism evidence="10 11">
    <name type="scientific">Patiria miniata</name>
    <name type="common">Bat star</name>
    <name type="synonym">Asterina miniata</name>
    <dbReference type="NCBI Taxonomy" id="46514"/>
    <lineage>
        <taxon>Eukaryota</taxon>
        <taxon>Metazoa</taxon>
        <taxon>Echinodermata</taxon>
        <taxon>Eleutherozoa</taxon>
        <taxon>Asterozoa</taxon>
        <taxon>Asteroidea</taxon>
        <taxon>Valvatacea</taxon>
        <taxon>Valvatida</taxon>
        <taxon>Asterinidae</taxon>
        <taxon>Patiria</taxon>
    </lineage>
</organism>
<dbReference type="RefSeq" id="XP_038071814.1">
    <property type="nucleotide sequence ID" value="XM_038215886.1"/>
</dbReference>
<evidence type="ECO:0000313" key="11">
    <source>
        <dbReference type="Proteomes" id="UP000887568"/>
    </source>
</evidence>
<accession>A0A914B777</accession>
<dbReference type="PROSITE" id="PS50127">
    <property type="entry name" value="UBC_2"/>
    <property type="match status" value="1"/>
</dbReference>
<proteinExistence type="predicted"/>
<feature type="domain" description="UBC core" evidence="9">
    <location>
        <begin position="185"/>
        <end position="350"/>
    </location>
</feature>
<reference evidence="10" key="1">
    <citation type="submission" date="2022-11" db="UniProtKB">
        <authorList>
            <consortium name="EnsemblMetazoa"/>
        </authorList>
    </citation>
    <scope>IDENTIFICATION</scope>
</reference>
<dbReference type="SUPFAM" id="SSF54495">
    <property type="entry name" value="UBC-like"/>
    <property type="match status" value="1"/>
</dbReference>
<evidence type="ECO:0000256" key="5">
    <source>
        <dbReference type="ARBA" id="ARBA00022786"/>
    </source>
</evidence>
<comment type="subcellular location">
    <subcellularLocation>
        <location evidence="1">Cytoplasm</location>
    </subcellularLocation>
</comment>
<evidence type="ECO:0000259" key="9">
    <source>
        <dbReference type="PROSITE" id="PS50127"/>
    </source>
</evidence>
<evidence type="ECO:0000256" key="3">
    <source>
        <dbReference type="ARBA" id="ARBA00022679"/>
    </source>
</evidence>
<dbReference type="GO" id="GO:0005737">
    <property type="term" value="C:cytoplasm"/>
    <property type="evidence" value="ECO:0007669"/>
    <property type="project" value="UniProtKB-SubCell"/>
</dbReference>
<evidence type="ECO:0000256" key="2">
    <source>
        <dbReference type="ARBA" id="ARBA00022490"/>
    </source>
</evidence>
<evidence type="ECO:0000256" key="4">
    <source>
        <dbReference type="ARBA" id="ARBA00022741"/>
    </source>
</evidence>
<keyword evidence="7" id="KW-0832">Ubl conjugation</keyword>
<dbReference type="OrthoDB" id="109543at2759"/>
<dbReference type="CDD" id="cd23802">
    <property type="entry name" value="UBCc_UBE2Q"/>
    <property type="match status" value="1"/>
</dbReference>
<keyword evidence="11" id="KW-1185">Reference proteome</keyword>
<feature type="region of interest" description="Disordered" evidence="8">
    <location>
        <begin position="85"/>
        <end position="131"/>
    </location>
</feature>
<protein>
    <recommendedName>
        <fullName evidence="9">UBC core domain-containing protein</fullName>
    </recommendedName>
</protein>
<evidence type="ECO:0000256" key="7">
    <source>
        <dbReference type="ARBA" id="ARBA00022843"/>
    </source>
</evidence>
<dbReference type="SMART" id="SM00212">
    <property type="entry name" value="UBCc"/>
    <property type="match status" value="1"/>
</dbReference>
<dbReference type="InterPro" id="IPR016135">
    <property type="entry name" value="UBQ-conjugating_enzyme/RWD"/>
</dbReference>
<dbReference type="Pfam" id="PF00179">
    <property type="entry name" value="UQ_con"/>
    <property type="match status" value="1"/>
</dbReference>
<evidence type="ECO:0000256" key="8">
    <source>
        <dbReference type="SAM" id="MobiDB-lite"/>
    </source>
</evidence>
<sequence>MACVASLKQELQLSESLFGKDNERFQIHAATMDELTCKFIGCNKEEFVVHCNFTDSYPQTRPVWFSDSEDPVLSTVIQRLSEISASGQLKSDDDDDMASADEEDGLDDYAHDDEEDDDENEEEEDEENQDMEDCMDHYEMEEEPSKSVKEKDDKDIAPENYAVLERLKTNHRRDYLKGSVSGSVQATDRLMKELRDVYRSEAFKKKMYYVELVNDSLYDWHIKILSVDNDSPLYADLKQLKEKEGKDHILLNMTFKDNFPFDPPFVRVIFPVLTGGYVLGGGAICMELLTKQGWSSAYTVEAVILQIAATLVKGKARIQFGASKQRQYSLARAQQSFKSLVQIHEKNGWFTPPKEDG</sequence>
<dbReference type="InterPro" id="IPR000608">
    <property type="entry name" value="UBC"/>
</dbReference>
<dbReference type="GeneID" id="119740541"/>